<dbReference type="Gene3D" id="3.30.530.20">
    <property type="match status" value="1"/>
</dbReference>
<name>A0AA90P2Z9_9BACI</name>
<dbReference type="Pfam" id="PF08327">
    <property type="entry name" value="AHSA1"/>
    <property type="match status" value="1"/>
</dbReference>
<dbReference type="RefSeq" id="WP_305161100.1">
    <property type="nucleotide sequence ID" value="NZ_JAUUTW010000018.1"/>
</dbReference>
<dbReference type="Proteomes" id="UP001178275">
    <property type="component" value="Unassembled WGS sequence"/>
</dbReference>
<comment type="caution">
    <text evidence="3">The sequence shown here is derived from an EMBL/GenBank/DDBJ whole genome shotgun (WGS) entry which is preliminary data.</text>
</comment>
<protein>
    <submittedName>
        <fullName evidence="3">SRPBCC domain-containing protein</fullName>
    </submittedName>
</protein>
<evidence type="ECO:0000313" key="4">
    <source>
        <dbReference type="Proteomes" id="UP001178275"/>
    </source>
</evidence>
<evidence type="ECO:0000313" key="3">
    <source>
        <dbReference type="EMBL" id="MDP1452724.1"/>
    </source>
</evidence>
<dbReference type="InterPro" id="IPR023393">
    <property type="entry name" value="START-like_dom_sf"/>
</dbReference>
<feature type="domain" description="Activator of Hsp90 ATPase homologue 1/2-like C-terminal" evidence="2">
    <location>
        <begin position="28"/>
        <end position="170"/>
    </location>
</feature>
<dbReference type="AlphaFoldDB" id="A0AA90P2Z9"/>
<comment type="similarity">
    <text evidence="1">Belongs to the AHA1 family.</text>
</comment>
<sequence length="180" mass="20826">MSDNKVTNNITTSVEGRDLVMERIFDGPRDLVFKAFSNSERLASWWGPSGWQTENREFNFKSNGVWHYCMRCTDENQGEFYGQESWGKAVYQEIIVPEKIVFTDMFADEEGNAAEGMPVKLVTMTFVEHEDKTKLIMRSRFASVEGLRQVMEMGVVQGCSSQFYRLDDLLKSFNRWGNKV</sequence>
<dbReference type="EMBL" id="JAUUTW010000018">
    <property type="protein sequence ID" value="MDP1452724.1"/>
    <property type="molecule type" value="Genomic_DNA"/>
</dbReference>
<dbReference type="InterPro" id="IPR013538">
    <property type="entry name" value="ASHA1/2-like_C"/>
</dbReference>
<evidence type="ECO:0000256" key="1">
    <source>
        <dbReference type="ARBA" id="ARBA00006817"/>
    </source>
</evidence>
<reference evidence="3" key="1">
    <citation type="submission" date="2023-07" db="EMBL/GenBank/DDBJ databases">
        <title>Murine gut Bacillus species.</title>
        <authorList>
            <person name="Gutman E."/>
            <person name="Hashuel R."/>
            <person name="Litvak Y."/>
        </authorList>
    </citation>
    <scope>NUCLEOTIDE SEQUENCE</scope>
    <source>
        <strain evidence="3">RU293</strain>
    </source>
</reference>
<dbReference type="SUPFAM" id="SSF55961">
    <property type="entry name" value="Bet v1-like"/>
    <property type="match status" value="1"/>
</dbReference>
<gene>
    <name evidence="3" type="ORF">Q8G36_17065</name>
</gene>
<accession>A0AA90P2Z9</accession>
<evidence type="ECO:0000259" key="2">
    <source>
        <dbReference type="Pfam" id="PF08327"/>
    </source>
</evidence>
<organism evidence="3 4">
    <name type="scientific">Peribacillus frigoritolerans</name>
    <dbReference type="NCBI Taxonomy" id="450367"/>
    <lineage>
        <taxon>Bacteria</taxon>
        <taxon>Bacillati</taxon>
        <taxon>Bacillota</taxon>
        <taxon>Bacilli</taxon>
        <taxon>Bacillales</taxon>
        <taxon>Bacillaceae</taxon>
        <taxon>Peribacillus</taxon>
    </lineage>
</organism>
<proteinExistence type="inferred from homology"/>